<feature type="compositionally biased region" description="Low complexity" evidence="2">
    <location>
        <begin position="181"/>
        <end position="210"/>
    </location>
</feature>
<proteinExistence type="predicted"/>
<keyword evidence="4" id="KW-1185">Reference proteome</keyword>
<reference evidence="3 4" key="1">
    <citation type="journal article" date="2015" name="Sci. Rep.">
        <title>Genome of the facultative scuticociliatosis pathogen Pseudocohnilembus persalinus provides insight into its virulence through horizontal gene transfer.</title>
        <authorList>
            <person name="Xiong J."/>
            <person name="Wang G."/>
            <person name="Cheng J."/>
            <person name="Tian M."/>
            <person name="Pan X."/>
            <person name="Warren A."/>
            <person name="Jiang C."/>
            <person name="Yuan D."/>
            <person name="Miao W."/>
        </authorList>
    </citation>
    <scope>NUCLEOTIDE SEQUENCE [LARGE SCALE GENOMIC DNA]</scope>
    <source>
        <strain evidence="3">36N120E</strain>
    </source>
</reference>
<keyword evidence="1" id="KW-0175">Coiled coil</keyword>
<accession>A0A0V0R4L8</accession>
<dbReference type="AlphaFoldDB" id="A0A0V0R4L8"/>
<evidence type="ECO:0000313" key="3">
    <source>
        <dbReference type="EMBL" id="KRX09173.1"/>
    </source>
</evidence>
<name>A0A0V0R4L8_PSEPJ</name>
<feature type="region of interest" description="Disordered" evidence="2">
    <location>
        <begin position="167"/>
        <end position="218"/>
    </location>
</feature>
<protein>
    <submittedName>
        <fullName evidence="3">Uncharacterized protein</fullName>
    </submittedName>
</protein>
<dbReference type="Proteomes" id="UP000054937">
    <property type="component" value="Unassembled WGS sequence"/>
</dbReference>
<sequence length="218" mass="26301">MLNINKSKQSRTPELSKKSQLLTQNRNIQNFYEYNREWQQNKDKKALDKSIQLETKKLLQEQNEIQEIEKLKKKTVSYLDYHNYIYKGPVQGWGIRQEEKNLQQKRIELEQEQINRLFQEAKLLEQKKQKLTKNHTPTFRPNLTKISQELNEKVNKKRKSLFTNLNNPFQLDKEDDDQSAQEQSVQSSIKQQQIQQNHQNQQDFSQKNQQETTQRKKI</sequence>
<dbReference type="EMBL" id="LDAU01000053">
    <property type="protein sequence ID" value="KRX09173.1"/>
    <property type="molecule type" value="Genomic_DNA"/>
</dbReference>
<evidence type="ECO:0000313" key="4">
    <source>
        <dbReference type="Proteomes" id="UP000054937"/>
    </source>
</evidence>
<evidence type="ECO:0000256" key="1">
    <source>
        <dbReference type="SAM" id="Coils"/>
    </source>
</evidence>
<evidence type="ECO:0000256" key="2">
    <source>
        <dbReference type="SAM" id="MobiDB-lite"/>
    </source>
</evidence>
<comment type="caution">
    <text evidence="3">The sequence shown here is derived from an EMBL/GenBank/DDBJ whole genome shotgun (WGS) entry which is preliminary data.</text>
</comment>
<gene>
    <name evidence="3" type="ORF">PPERSA_05842</name>
</gene>
<feature type="coiled-coil region" evidence="1">
    <location>
        <begin position="95"/>
        <end position="134"/>
    </location>
</feature>
<organism evidence="3 4">
    <name type="scientific">Pseudocohnilembus persalinus</name>
    <name type="common">Ciliate</name>
    <dbReference type="NCBI Taxonomy" id="266149"/>
    <lineage>
        <taxon>Eukaryota</taxon>
        <taxon>Sar</taxon>
        <taxon>Alveolata</taxon>
        <taxon>Ciliophora</taxon>
        <taxon>Intramacronucleata</taxon>
        <taxon>Oligohymenophorea</taxon>
        <taxon>Scuticociliatia</taxon>
        <taxon>Philasterida</taxon>
        <taxon>Pseudocohnilembidae</taxon>
        <taxon>Pseudocohnilembus</taxon>
    </lineage>
</organism>
<dbReference type="InParanoid" id="A0A0V0R4L8"/>